<name>A0AAX6MW74_9PEZI</name>
<evidence type="ECO:0000256" key="1">
    <source>
        <dbReference type="SAM" id="MobiDB-lite"/>
    </source>
</evidence>
<evidence type="ECO:0008006" key="4">
    <source>
        <dbReference type="Google" id="ProtNLM"/>
    </source>
</evidence>
<reference evidence="2 3" key="1">
    <citation type="journal article" date="2024" name="Front Chem Biol">
        <title>Unveiling the potential of Daldinia eschscholtzii MFLUCC 19-0629 through bioactivity and bioinformatics studies for enhanced sustainable agriculture production.</title>
        <authorList>
            <person name="Brooks S."/>
            <person name="Weaver J.A."/>
            <person name="Klomchit A."/>
            <person name="Alharthi S.A."/>
            <person name="Onlamun T."/>
            <person name="Nurani R."/>
            <person name="Vong T.K."/>
            <person name="Alberti F."/>
            <person name="Greco C."/>
        </authorList>
    </citation>
    <scope>NUCLEOTIDE SEQUENCE [LARGE SCALE GENOMIC DNA]</scope>
    <source>
        <strain evidence="2">MFLUCC 19-0629</strain>
    </source>
</reference>
<evidence type="ECO:0000313" key="3">
    <source>
        <dbReference type="Proteomes" id="UP001369815"/>
    </source>
</evidence>
<dbReference type="AlphaFoldDB" id="A0AAX6MW74"/>
<proteinExistence type="predicted"/>
<dbReference type="EMBL" id="JBANMG010000002">
    <property type="protein sequence ID" value="KAK6956869.1"/>
    <property type="molecule type" value="Genomic_DNA"/>
</dbReference>
<protein>
    <recommendedName>
        <fullName evidence="4">RNase H type-1 domain-containing protein</fullName>
    </recommendedName>
</protein>
<evidence type="ECO:0000313" key="2">
    <source>
        <dbReference type="EMBL" id="KAK6956869.1"/>
    </source>
</evidence>
<feature type="region of interest" description="Disordered" evidence="1">
    <location>
        <begin position="235"/>
        <end position="279"/>
    </location>
</feature>
<sequence>MSDYLGLLPAQVIYAVCREVREKRNLNSGDLIIAVPRGWVYIFYDTHYFVPQWDEHMLGPAWTQRRKKWDFDNPPKPLPPTDPKMKDAFQYCEECQLTWLAGYSKLEPQEHPHHLAWRMVLKDIDLARRGLITEKSLIIHVHGEALPKGQASKSPTGNTAGLGVFLGAGSKYNMAAPYGDKNIQYDAEGAEIAAIWSALTIVQPRIVNEFNAILEESKKDKPKDAVTLEACLGGLRIEPTPGSSDQPSSNTPPSPHTGEAKDGNEAQKHPPNDEASRDRPYDLPFRIIFVSDNAKVVDNICKYRKQWREEDGKLVTKQKKPVKNGAMYQELDRALLRMESRYGLVLKFYCVPKERNKGAAKLAKDALQGNFCGEMAKAMGPVKEDQEQTVPKLDLRCKTTNMSQGSAPGGPRLKYTASHYRKPEHTHKAFIK</sequence>
<keyword evidence="3" id="KW-1185">Reference proteome</keyword>
<feature type="compositionally biased region" description="Basic and acidic residues" evidence="1">
    <location>
        <begin position="258"/>
        <end position="279"/>
    </location>
</feature>
<dbReference type="GO" id="GO:0003676">
    <property type="term" value="F:nucleic acid binding"/>
    <property type="evidence" value="ECO:0007669"/>
    <property type="project" value="InterPro"/>
</dbReference>
<dbReference type="Proteomes" id="UP001369815">
    <property type="component" value="Unassembled WGS sequence"/>
</dbReference>
<accession>A0AAX6MW74</accession>
<comment type="caution">
    <text evidence="2">The sequence shown here is derived from an EMBL/GenBank/DDBJ whole genome shotgun (WGS) entry which is preliminary data.</text>
</comment>
<gene>
    <name evidence="2" type="ORF">Daesc_002151</name>
</gene>
<dbReference type="InterPro" id="IPR036397">
    <property type="entry name" value="RNaseH_sf"/>
</dbReference>
<organism evidence="2 3">
    <name type="scientific">Daldinia eschscholtzii</name>
    <dbReference type="NCBI Taxonomy" id="292717"/>
    <lineage>
        <taxon>Eukaryota</taxon>
        <taxon>Fungi</taxon>
        <taxon>Dikarya</taxon>
        <taxon>Ascomycota</taxon>
        <taxon>Pezizomycotina</taxon>
        <taxon>Sordariomycetes</taxon>
        <taxon>Xylariomycetidae</taxon>
        <taxon>Xylariales</taxon>
        <taxon>Hypoxylaceae</taxon>
        <taxon>Daldinia</taxon>
    </lineage>
</organism>
<dbReference type="Gene3D" id="3.30.420.10">
    <property type="entry name" value="Ribonuclease H-like superfamily/Ribonuclease H"/>
    <property type="match status" value="1"/>
</dbReference>